<keyword evidence="1" id="KW-0479">Metal-binding</keyword>
<evidence type="ECO:0000256" key="5">
    <source>
        <dbReference type="SAM" id="Phobius"/>
    </source>
</evidence>
<evidence type="ECO:0000259" key="6">
    <source>
        <dbReference type="PROSITE" id="PS50089"/>
    </source>
</evidence>
<evidence type="ECO:0000256" key="1">
    <source>
        <dbReference type="ARBA" id="ARBA00022723"/>
    </source>
</evidence>
<keyword evidence="3" id="KW-0862">Zinc</keyword>
<dbReference type="Pfam" id="PF13639">
    <property type="entry name" value="zf-RING_2"/>
    <property type="match status" value="1"/>
</dbReference>
<keyword evidence="5" id="KW-1133">Transmembrane helix</keyword>
<dbReference type="SUPFAM" id="SSF57850">
    <property type="entry name" value="RING/U-box"/>
    <property type="match status" value="1"/>
</dbReference>
<dbReference type="GO" id="GO:0008270">
    <property type="term" value="F:zinc ion binding"/>
    <property type="evidence" value="ECO:0007669"/>
    <property type="project" value="UniProtKB-KW"/>
</dbReference>
<feature type="transmembrane region" description="Helical" evidence="5">
    <location>
        <begin position="21"/>
        <end position="41"/>
    </location>
</feature>
<dbReference type="Gene3D" id="3.30.40.10">
    <property type="entry name" value="Zinc/RING finger domain, C3HC4 (zinc finger)"/>
    <property type="match status" value="1"/>
</dbReference>
<dbReference type="PROSITE" id="PS50089">
    <property type="entry name" value="ZF_RING_2"/>
    <property type="match status" value="1"/>
</dbReference>
<dbReference type="InterPro" id="IPR001841">
    <property type="entry name" value="Znf_RING"/>
</dbReference>
<dbReference type="AlphaFoldDB" id="A0A7S2LQR6"/>
<dbReference type="EMBL" id="HBGY01032608">
    <property type="protein sequence ID" value="CAD9612331.1"/>
    <property type="molecule type" value="Transcribed_RNA"/>
</dbReference>
<evidence type="ECO:0000256" key="2">
    <source>
        <dbReference type="ARBA" id="ARBA00022771"/>
    </source>
</evidence>
<accession>A0A7S2LQR6</accession>
<evidence type="ECO:0000256" key="4">
    <source>
        <dbReference type="PROSITE-ProRule" id="PRU00175"/>
    </source>
</evidence>
<sequence length="180" mass="20583">MSGFCSSAQHVDYNTLCTDDLITYSCPLFVFVFLFVCGYIADCYNAWLGRDNMLKTQSAEKQKLREAKVNQALRTMMVPLHHLSDKNAEDDCCPICQCEYEANDEVACIYPCKHVFHRKCISDWLVRHSKSDCPCCRANVVEKAANDFLEGHDEGWVDYLVTVFFYSGSVSWGSFYVEDS</sequence>
<keyword evidence="5" id="KW-0472">Membrane</keyword>
<feature type="domain" description="RING-type" evidence="6">
    <location>
        <begin position="93"/>
        <end position="137"/>
    </location>
</feature>
<keyword evidence="2 4" id="KW-0863">Zinc-finger</keyword>
<dbReference type="PANTHER" id="PTHR45798:SF97">
    <property type="entry name" value="ALCOHOL-SENSITIVE RING FINGER PROTEIN 1"/>
    <property type="match status" value="1"/>
</dbReference>
<keyword evidence="5" id="KW-0812">Transmembrane</keyword>
<gene>
    <name evidence="7" type="ORF">LDAN0321_LOCUS20399</name>
</gene>
<dbReference type="InterPro" id="IPR052788">
    <property type="entry name" value="RING-type_E3_ligase_ATL"/>
</dbReference>
<organism evidence="7">
    <name type="scientific">Leptocylindrus danicus</name>
    <dbReference type="NCBI Taxonomy" id="163516"/>
    <lineage>
        <taxon>Eukaryota</taxon>
        <taxon>Sar</taxon>
        <taxon>Stramenopiles</taxon>
        <taxon>Ochrophyta</taxon>
        <taxon>Bacillariophyta</taxon>
        <taxon>Coscinodiscophyceae</taxon>
        <taxon>Chaetocerotophycidae</taxon>
        <taxon>Leptocylindrales</taxon>
        <taxon>Leptocylindraceae</taxon>
        <taxon>Leptocylindrus</taxon>
    </lineage>
</organism>
<dbReference type="PANTHER" id="PTHR45798">
    <property type="entry name" value="RING-H2 FINGER PROTEIN ATL61-RELATED-RELATED"/>
    <property type="match status" value="1"/>
</dbReference>
<evidence type="ECO:0000256" key="3">
    <source>
        <dbReference type="ARBA" id="ARBA00022833"/>
    </source>
</evidence>
<name>A0A7S2LQR6_9STRA</name>
<protein>
    <recommendedName>
        <fullName evidence="6">RING-type domain-containing protein</fullName>
    </recommendedName>
</protein>
<proteinExistence type="predicted"/>
<dbReference type="InterPro" id="IPR013083">
    <property type="entry name" value="Znf_RING/FYVE/PHD"/>
</dbReference>
<reference evidence="7" key="1">
    <citation type="submission" date="2021-01" db="EMBL/GenBank/DDBJ databases">
        <authorList>
            <person name="Corre E."/>
            <person name="Pelletier E."/>
            <person name="Niang G."/>
            <person name="Scheremetjew M."/>
            <person name="Finn R."/>
            <person name="Kale V."/>
            <person name="Holt S."/>
            <person name="Cochrane G."/>
            <person name="Meng A."/>
            <person name="Brown T."/>
            <person name="Cohen L."/>
        </authorList>
    </citation>
    <scope>NUCLEOTIDE SEQUENCE</scope>
    <source>
        <strain evidence="7">B650</strain>
    </source>
</reference>
<dbReference type="SMART" id="SM00184">
    <property type="entry name" value="RING"/>
    <property type="match status" value="1"/>
</dbReference>
<evidence type="ECO:0000313" key="7">
    <source>
        <dbReference type="EMBL" id="CAD9612331.1"/>
    </source>
</evidence>